<evidence type="ECO:0000256" key="6">
    <source>
        <dbReference type="ARBA" id="ARBA00023163"/>
    </source>
</evidence>
<dbReference type="Pfam" id="PF00649">
    <property type="entry name" value="Copper-fist"/>
    <property type="match status" value="1"/>
</dbReference>
<evidence type="ECO:0000256" key="5">
    <source>
        <dbReference type="ARBA" id="ARBA00023015"/>
    </source>
</evidence>
<dbReference type="OrthoDB" id="5600085at2759"/>
<evidence type="ECO:0000259" key="9">
    <source>
        <dbReference type="PROSITE" id="PS50073"/>
    </source>
</evidence>
<keyword evidence="4" id="KW-0186">Copper</keyword>
<dbReference type="InterPro" id="IPR051763">
    <property type="entry name" value="Copper_Homeo_Regul"/>
</dbReference>
<keyword evidence="7" id="KW-0539">Nucleus</keyword>
<dbReference type="InterPro" id="IPR036395">
    <property type="entry name" value="Cu_fist_DNA-bd_dom_sf"/>
</dbReference>
<keyword evidence="6" id="KW-0804">Transcription</keyword>
<dbReference type="Gene3D" id="3.90.430.10">
    <property type="entry name" value="Copper fist DNA-binding domain"/>
    <property type="match status" value="1"/>
</dbReference>
<dbReference type="FunFam" id="3.90.430.10:FF:000001">
    <property type="entry name" value="Copper fist DNA-binding protein"/>
    <property type="match status" value="1"/>
</dbReference>
<dbReference type="PANTHER" id="PTHR28088">
    <property type="entry name" value="TRANSCRIPTIONAL ACTIVATOR HAA1-RELATED"/>
    <property type="match status" value="1"/>
</dbReference>
<accession>U4LMX6</accession>
<dbReference type="PANTHER" id="PTHR28088:SF9">
    <property type="entry name" value="TRANSCRIPTION FACTOR GRISEA, PUTATIVE (AFU_ORTHOLOGUE AFUA_1G13190)-RELATED"/>
    <property type="match status" value="1"/>
</dbReference>
<feature type="domain" description="Copper-fist" evidence="9">
    <location>
        <begin position="1"/>
        <end position="40"/>
    </location>
</feature>
<dbReference type="GO" id="GO:0045944">
    <property type="term" value="P:positive regulation of transcription by RNA polymerase II"/>
    <property type="evidence" value="ECO:0007669"/>
    <property type="project" value="TreeGrafter"/>
</dbReference>
<dbReference type="SMART" id="SM01090">
    <property type="entry name" value="Copper-fist"/>
    <property type="match status" value="1"/>
</dbReference>
<dbReference type="SUPFAM" id="SSF57879">
    <property type="entry name" value="Zinc domain conserved in yeast copper-regulated transcription factors"/>
    <property type="match status" value="1"/>
</dbReference>
<sequence length="536" mass="57287">MPTWQGAKWACSPCMKGHRSTKCTHHDRMLYKVRRPGRPLNNCNHQEEMAPGALKVGATDEEISKYVRGCDCNKESFQVAIPIPKDNCGNCSFPPDPRPGYSSPTNSLHHSVLGGRVGKPQWPASGQRPSNGDISEHLLKHYTELNTPGIYSGQATPMMTPDFSQLHILSPQPPPSSPGNGIMKEQFPAGFSQNPPILRQEDYFTSPFGPPLDRSTPSATGGAAGGGCCKSKQPQQPQPQQQQAPPQSPSVWTTPSLPDPLPTIPTSPPPASGSAGGCCSSKRKPSVTTTRPPSANSYAQSPPPQQPDSSLQVTFRIPSRLRNDPIVSTTFLNFYEQLRNMGISVEPQRSFTPGGTSIPNSLPNSPPPAPSGCCTTRQSSNKTDASTTNGNGASEGQETKHCQCGDSCRCVPCAEHPNNPAMIAQIRSDALLMASNSHSSSNTPLSPTELAFWNDWTEDTPSGGMDEDTDGMEDGRNMDMGGGYVIYNYDFPCEDQACLCGAGCTCVGCTQHSGHTGGFQEALGFTGGMEMQMGQL</sequence>
<organism evidence="10 11">
    <name type="scientific">Pyronema omphalodes (strain CBS 100304)</name>
    <name type="common">Pyronema confluens</name>
    <dbReference type="NCBI Taxonomy" id="1076935"/>
    <lineage>
        <taxon>Eukaryota</taxon>
        <taxon>Fungi</taxon>
        <taxon>Dikarya</taxon>
        <taxon>Ascomycota</taxon>
        <taxon>Pezizomycotina</taxon>
        <taxon>Pezizomycetes</taxon>
        <taxon>Pezizales</taxon>
        <taxon>Pyronemataceae</taxon>
        <taxon>Pyronema</taxon>
    </lineage>
</organism>
<dbReference type="Proteomes" id="UP000018144">
    <property type="component" value="Unassembled WGS sequence"/>
</dbReference>
<name>U4LMX6_PYROM</name>
<dbReference type="GO" id="GO:0005634">
    <property type="term" value="C:nucleus"/>
    <property type="evidence" value="ECO:0007669"/>
    <property type="project" value="UniProtKB-SubCell"/>
</dbReference>
<dbReference type="OMA" id="ETANCPC"/>
<gene>
    <name evidence="10" type="ORF">PCON_01941</name>
</gene>
<dbReference type="SMART" id="SM00412">
    <property type="entry name" value="Cu_FIST"/>
    <property type="match status" value="1"/>
</dbReference>
<reference evidence="10 11" key="1">
    <citation type="journal article" date="2013" name="PLoS Genet.">
        <title>The genome and development-dependent transcriptomes of Pyronema confluens: a window into fungal evolution.</title>
        <authorList>
            <person name="Traeger S."/>
            <person name="Altegoer F."/>
            <person name="Freitag M."/>
            <person name="Gabaldon T."/>
            <person name="Kempken F."/>
            <person name="Kumar A."/>
            <person name="Marcet-Houben M."/>
            <person name="Poggeler S."/>
            <person name="Stajich J.E."/>
            <person name="Nowrousian M."/>
        </authorList>
    </citation>
    <scope>NUCLEOTIDE SEQUENCE [LARGE SCALE GENOMIC DNA]</scope>
    <source>
        <strain evidence="11">CBS 100304</strain>
        <tissue evidence="10">Vegetative mycelium</tissue>
    </source>
</reference>
<evidence type="ECO:0000313" key="10">
    <source>
        <dbReference type="EMBL" id="CCX15574.1"/>
    </source>
</evidence>
<feature type="compositionally biased region" description="Pro residues" evidence="8">
    <location>
        <begin position="257"/>
        <end position="271"/>
    </location>
</feature>
<keyword evidence="3" id="KW-0862">Zinc</keyword>
<dbReference type="GO" id="GO:0005507">
    <property type="term" value="F:copper ion binding"/>
    <property type="evidence" value="ECO:0007669"/>
    <property type="project" value="InterPro"/>
</dbReference>
<dbReference type="PROSITE" id="PS50073">
    <property type="entry name" value="COPPER_FIST_2"/>
    <property type="match status" value="1"/>
</dbReference>
<dbReference type="AlphaFoldDB" id="U4LMX6"/>
<keyword evidence="5" id="KW-0805">Transcription regulation</keyword>
<feature type="region of interest" description="Disordered" evidence="8">
    <location>
        <begin position="346"/>
        <end position="398"/>
    </location>
</feature>
<evidence type="ECO:0000256" key="3">
    <source>
        <dbReference type="ARBA" id="ARBA00022833"/>
    </source>
</evidence>
<proteinExistence type="predicted"/>
<feature type="compositionally biased region" description="Polar residues" evidence="8">
    <location>
        <begin position="373"/>
        <end position="396"/>
    </location>
</feature>
<dbReference type="GO" id="GO:0000981">
    <property type="term" value="F:DNA-binding transcription factor activity, RNA polymerase II-specific"/>
    <property type="evidence" value="ECO:0007669"/>
    <property type="project" value="TreeGrafter"/>
</dbReference>
<evidence type="ECO:0000256" key="7">
    <source>
        <dbReference type="ARBA" id="ARBA00023242"/>
    </source>
</evidence>
<keyword evidence="11" id="KW-1185">Reference proteome</keyword>
<evidence type="ECO:0000256" key="1">
    <source>
        <dbReference type="ARBA" id="ARBA00004123"/>
    </source>
</evidence>
<dbReference type="GO" id="GO:0000978">
    <property type="term" value="F:RNA polymerase II cis-regulatory region sequence-specific DNA binding"/>
    <property type="evidence" value="ECO:0007669"/>
    <property type="project" value="TreeGrafter"/>
</dbReference>
<comment type="subcellular location">
    <subcellularLocation>
        <location evidence="1">Nucleus</location>
    </subcellularLocation>
</comment>
<dbReference type="GO" id="GO:0006878">
    <property type="term" value="P:intracellular copper ion homeostasis"/>
    <property type="evidence" value="ECO:0007669"/>
    <property type="project" value="TreeGrafter"/>
</dbReference>
<keyword evidence="2" id="KW-0479">Metal-binding</keyword>
<dbReference type="InterPro" id="IPR001083">
    <property type="entry name" value="Cu_fist_DNA-bd_dom"/>
</dbReference>
<dbReference type="PRINTS" id="PR00617">
    <property type="entry name" value="COPPERFIST"/>
</dbReference>
<protein>
    <submittedName>
        <fullName evidence="10">Similar to Protein GRISEA acc. no. Q92258</fullName>
    </submittedName>
</protein>
<dbReference type="GO" id="GO:0006879">
    <property type="term" value="P:intracellular iron ion homeostasis"/>
    <property type="evidence" value="ECO:0007669"/>
    <property type="project" value="TreeGrafter"/>
</dbReference>
<evidence type="ECO:0000313" key="11">
    <source>
        <dbReference type="Proteomes" id="UP000018144"/>
    </source>
</evidence>
<dbReference type="EMBL" id="HF936203">
    <property type="protein sequence ID" value="CCX15574.1"/>
    <property type="molecule type" value="Genomic_DNA"/>
</dbReference>
<evidence type="ECO:0000256" key="8">
    <source>
        <dbReference type="SAM" id="MobiDB-lite"/>
    </source>
</evidence>
<evidence type="ECO:0000256" key="4">
    <source>
        <dbReference type="ARBA" id="ARBA00023008"/>
    </source>
</evidence>
<feature type="region of interest" description="Disordered" evidence="8">
    <location>
        <begin position="164"/>
        <end position="311"/>
    </location>
</feature>
<dbReference type="eggNOG" id="ENOG502QQ0T">
    <property type="taxonomic scope" value="Eukaryota"/>
</dbReference>
<feature type="compositionally biased region" description="Low complexity" evidence="8">
    <location>
        <begin position="233"/>
        <end position="256"/>
    </location>
</feature>
<evidence type="ECO:0000256" key="2">
    <source>
        <dbReference type="ARBA" id="ARBA00022723"/>
    </source>
</evidence>